<keyword evidence="7" id="KW-1185">Reference proteome</keyword>
<dbReference type="GO" id="GO:0031966">
    <property type="term" value="C:mitochondrial membrane"/>
    <property type="evidence" value="ECO:0007669"/>
    <property type="project" value="EnsemblFungi"/>
</dbReference>
<sequence length="312" mass="36312">MNKFSLRTVNYPLKLYSKFKDPVRPKFGLQGKALFSSTRYRLDGSGDSNIEESILNDLKKVRLDQIRVNDGRSTDFRNLKTTDKKGGNGNKTRQWLGIGAFVTLCSGSYYYLLRKKSRLEVEKIAESNRQLLDGQFQLTDFNGQKFTQDDLLGKFSIIYFGFTHCPDVCPTELDRLTVWLKKLEKKRGIKPNAIFVTCDPIRDTPDVLKRYLKDFHPSIIGLTGTYDQIKDMCKNFKVFFSTPRNVSPQEDYIVDHSAFFYLLDPEGQFVEALGTIYEDKDGLERIEKHIDAYVPKAERERRMSKWYSFLYK</sequence>
<dbReference type="EMBL" id="HE650826">
    <property type="protein sequence ID" value="CCF58835.1"/>
    <property type="molecule type" value="Genomic_DNA"/>
</dbReference>
<dbReference type="Gene3D" id="3.40.30.10">
    <property type="entry name" value="Glutaredoxin"/>
    <property type="match status" value="1"/>
</dbReference>
<feature type="disulfide bond" description="Redox-active" evidence="4">
    <location>
        <begin position="165"/>
        <end position="169"/>
    </location>
</feature>
<accession>H2AWT5</accession>
<evidence type="ECO:0000259" key="5">
    <source>
        <dbReference type="PROSITE" id="PS51352"/>
    </source>
</evidence>
<comment type="similarity">
    <text evidence="1">Belongs to the SCO1/2 family.</text>
</comment>
<dbReference type="RefSeq" id="XP_003957970.1">
    <property type="nucleotide sequence ID" value="XM_003957921.1"/>
</dbReference>
<gene>
    <name evidence="6" type="primary">KAFR0F02380</name>
    <name evidence="6" type="ORF">KAFR_0F02380</name>
</gene>
<dbReference type="SUPFAM" id="SSF52833">
    <property type="entry name" value="Thioredoxin-like"/>
    <property type="match status" value="1"/>
</dbReference>
<proteinExistence type="inferred from homology"/>
<feature type="binding site" evidence="3">
    <location>
        <position position="165"/>
    </location>
    <ligand>
        <name>Cu cation</name>
        <dbReference type="ChEBI" id="CHEBI:23378"/>
    </ligand>
</feature>
<dbReference type="InParanoid" id="H2AWT5"/>
<keyword evidence="3" id="KW-0479">Metal-binding</keyword>
<evidence type="ECO:0000313" key="6">
    <source>
        <dbReference type="EMBL" id="CCF58835.1"/>
    </source>
</evidence>
<reference evidence="6 7" key="1">
    <citation type="journal article" date="2011" name="Proc. Natl. Acad. Sci. U.S.A.">
        <title>Evolutionary erosion of yeast sex chromosomes by mating-type switching accidents.</title>
        <authorList>
            <person name="Gordon J.L."/>
            <person name="Armisen D."/>
            <person name="Proux-Wera E."/>
            <person name="Oheigeartaigh S.S."/>
            <person name="Byrne K.P."/>
            <person name="Wolfe K.H."/>
        </authorList>
    </citation>
    <scope>NUCLEOTIDE SEQUENCE [LARGE SCALE GENOMIC DNA]</scope>
    <source>
        <strain evidence="7">ATCC 22294 / BCRC 22015 / CBS 2517 / CECT 1963 / NBRC 1671 / NRRL Y-8276</strain>
    </source>
</reference>
<dbReference type="InterPro" id="IPR013766">
    <property type="entry name" value="Thioredoxin_domain"/>
</dbReference>
<dbReference type="PANTHER" id="PTHR12151:SF5">
    <property type="entry name" value="AT19154P"/>
    <property type="match status" value="1"/>
</dbReference>
<dbReference type="CDD" id="cd02968">
    <property type="entry name" value="SCO"/>
    <property type="match status" value="1"/>
</dbReference>
<dbReference type="GO" id="GO:0045454">
    <property type="term" value="P:cell redox homeostasis"/>
    <property type="evidence" value="ECO:0007669"/>
    <property type="project" value="EnsemblFungi"/>
</dbReference>
<feature type="binding site" evidence="3">
    <location>
        <position position="169"/>
    </location>
    <ligand>
        <name>Cu cation</name>
        <dbReference type="ChEBI" id="CHEBI:23378"/>
    </ligand>
</feature>
<keyword evidence="4" id="KW-1015">Disulfide bond</keyword>
<evidence type="ECO:0000256" key="3">
    <source>
        <dbReference type="PIRSR" id="PIRSR603782-1"/>
    </source>
</evidence>
<dbReference type="PANTHER" id="PTHR12151">
    <property type="entry name" value="ELECTRON TRANSPORT PROTIN SCO1/SENC FAMILY MEMBER"/>
    <property type="match status" value="1"/>
</dbReference>
<dbReference type="FunCoup" id="H2AWT5">
    <property type="interactions" value="605"/>
</dbReference>
<dbReference type="Pfam" id="PF02630">
    <property type="entry name" value="SCO1-SenC"/>
    <property type="match status" value="1"/>
</dbReference>
<dbReference type="STRING" id="1071382.H2AWT5"/>
<dbReference type="FunFam" id="3.40.30.10:FF:000013">
    <property type="entry name" value="Blast:Protein SCO1 homolog, mitochondrial"/>
    <property type="match status" value="1"/>
</dbReference>
<dbReference type="KEGG" id="kaf:KAFR_0F02380"/>
<evidence type="ECO:0000313" key="7">
    <source>
        <dbReference type="Proteomes" id="UP000005220"/>
    </source>
</evidence>
<dbReference type="AlphaFoldDB" id="H2AWT5"/>
<organism evidence="6 7">
    <name type="scientific">Kazachstania africana (strain ATCC 22294 / BCRC 22015 / CBS 2517 / CECT 1963 / NBRC 1671 / NRRL Y-8276)</name>
    <name type="common">Yeast</name>
    <name type="synonym">Kluyveromyces africanus</name>
    <dbReference type="NCBI Taxonomy" id="1071382"/>
    <lineage>
        <taxon>Eukaryota</taxon>
        <taxon>Fungi</taxon>
        <taxon>Dikarya</taxon>
        <taxon>Ascomycota</taxon>
        <taxon>Saccharomycotina</taxon>
        <taxon>Saccharomycetes</taxon>
        <taxon>Saccharomycetales</taxon>
        <taxon>Saccharomycetaceae</taxon>
        <taxon>Kazachstania</taxon>
    </lineage>
</organism>
<feature type="binding site" evidence="3">
    <location>
        <position position="256"/>
    </location>
    <ligand>
        <name>Cu cation</name>
        <dbReference type="ChEBI" id="CHEBI:23378"/>
    </ligand>
</feature>
<dbReference type="PROSITE" id="PS51352">
    <property type="entry name" value="THIOREDOXIN_2"/>
    <property type="match status" value="1"/>
</dbReference>
<dbReference type="GO" id="GO:0005507">
    <property type="term" value="F:copper ion binding"/>
    <property type="evidence" value="ECO:0007669"/>
    <property type="project" value="EnsemblFungi"/>
</dbReference>
<dbReference type="eggNOG" id="KOG2792">
    <property type="taxonomic scope" value="Eukaryota"/>
</dbReference>
<dbReference type="Proteomes" id="UP000005220">
    <property type="component" value="Chromosome 6"/>
</dbReference>
<protein>
    <recommendedName>
        <fullName evidence="5">Thioredoxin domain-containing protein</fullName>
    </recommendedName>
</protein>
<evidence type="ECO:0000256" key="1">
    <source>
        <dbReference type="ARBA" id="ARBA00010996"/>
    </source>
</evidence>
<feature type="domain" description="Thioredoxin" evidence="5">
    <location>
        <begin position="127"/>
        <end position="295"/>
    </location>
</feature>
<evidence type="ECO:0000256" key="2">
    <source>
        <dbReference type="ARBA" id="ARBA00023008"/>
    </source>
</evidence>
<name>H2AWT5_KAZAF</name>
<dbReference type="GO" id="GO:0033617">
    <property type="term" value="P:mitochondrial respiratory chain complex IV assembly"/>
    <property type="evidence" value="ECO:0007669"/>
    <property type="project" value="TreeGrafter"/>
</dbReference>
<dbReference type="InterPro" id="IPR003782">
    <property type="entry name" value="SCO1/SenC"/>
</dbReference>
<dbReference type="OrthoDB" id="270009at2759"/>
<dbReference type="GeneID" id="13884303"/>
<dbReference type="GO" id="GO:0034599">
    <property type="term" value="P:cellular response to oxidative stress"/>
    <property type="evidence" value="ECO:0007669"/>
    <property type="project" value="EnsemblFungi"/>
</dbReference>
<keyword evidence="2 3" id="KW-0186">Copper</keyword>
<evidence type="ECO:0000256" key="4">
    <source>
        <dbReference type="PIRSR" id="PIRSR603782-2"/>
    </source>
</evidence>
<dbReference type="HOGENOM" id="CLU_050131_0_1_1"/>
<dbReference type="InterPro" id="IPR036249">
    <property type="entry name" value="Thioredoxin-like_sf"/>
</dbReference>